<evidence type="ECO:0000256" key="1">
    <source>
        <dbReference type="ARBA" id="ARBA00004442"/>
    </source>
</evidence>
<comment type="subcellular location">
    <subcellularLocation>
        <location evidence="1">Cell outer membrane</location>
    </subcellularLocation>
</comment>
<keyword evidence="3" id="KW-0813">Transport</keyword>
<accession>A0A7V2ATR4</accession>
<feature type="non-terminal residue" evidence="8">
    <location>
        <position position="1"/>
    </location>
</feature>
<evidence type="ECO:0000256" key="4">
    <source>
        <dbReference type="ARBA" id="ARBA00022452"/>
    </source>
</evidence>
<dbReference type="GO" id="GO:0015562">
    <property type="term" value="F:efflux transmembrane transporter activity"/>
    <property type="evidence" value="ECO:0007669"/>
    <property type="project" value="InterPro"/>
</dbReference>
<evidence type="ECO:0000256" key="2">
    <source>
        <dbReference type="ARBA" id="ARBA00007613"/>
    </source>
</evidence>
<dbReference type="PANTHER" id="PTHR30026:SF20">
    <property type="entry name" value="OUTER MEMBRANE PROTEIN TOLC"/>
    <property type="match status" value="1"/>
</dbReference>
<dbReference type="GO" id="GO:0015288">
    <property type="term" value="F:porin activity"/>
    <property type="evidence" value="ECO:0007669"/>
    <property type="project" value="TreeGrafter"/>
</dbReference>
<protein>
    <submittedName>
        <fullName evidence="8">TolC family protein</fullName>
    </submittedName>
</protein>
<evidence type="ECO:0000256" key="6">
    <source>
        <dbReference type="ARBA" id="ARBA00023136"/>
    </source>
</evidence>
<proteinExistence type="inferred from homology"/>
<gene>
    <name evidence="8" type="ORF">ENO08_01370</name>
</gene>
<dbReference type="GO" id="GO:0009279">
    <property type="term" value="C:cell outer membrane"/>
    <property type="evidence" value="ECO:0007669"/>
    <property type="project" value="UniProtKB-SubCell"/>
</dbReference>
<sequence length="373" mass="40884">TISVDGKASAISDLASFYFEVIPGAEVRRQLGTKDVYQFDASLSLPLYTGGRISGAIDQAEAAVRIRDAMAEATDEQVWLAARVYYFTLARADDMMLAAQASLERANIAARNVRSMFDAGAADSIDLLEADLAVTDALFAGTRARIERRGAEIRLELLLGIDPGESLTLYGTAKPPEELLPPSYDISGKPQLTAASARIDAGLAEVRMSRSEYLPSISLFGRYSIGKPNRDVFAGEWDDYFTVGAGLTWSFNLGNRTGHAMKSAQSRVESLRLGRDRIERDLTEAARLAGEQMRLAWEEYRSALERFEITTKNYRIAERRHAAGDLPTNRLLEIEQSLSSSEAAMAAAQATYHIARSSYLYAVGSDELKKGSI</sequence>
<organism evidence="8">
    <name type="scientific">Eiseniibacteriota bacterium</name>
    <dbReference type="NCBI Taxonomy" id="2212470"/>
    <lineage>
        <taxon>Bacteria</taxon>
        <taxon>Candidatus Eiseniibacteriota</taxon>
    </lineage>
</organism>
<dbReference type="InterPro" id="IPR051906">
    <property type="entry name" value="TolC-like"/>
</dbReference>
<keyword evidence="6" id="KW-0472">Membrane</keyword>
<evidence type="ECO:0000256" key="3">
    <source>
        <dbReference type="ARBA" id="ARBA00022448"/>
    </source>
</evidence>
<dbReference type="Proteomes" id="UP000886069">
    <property type="component" value="Unassembled WGS sequence"/>
</dbReference>
<name>A0A7V2ATR4_UNCEI</name>
<dbReference type="InterPro" id="IPR003423">
    <property type="entry name" value="OMP_efflux"/>
</dbReference>
<keyword evidence="4" id="KW-1134">Transmembrane beta strand</keyword>
<comment type="caution">
    <text evidence="8">The sequence shown here is derived from an EMBL/GenBank/DDBJ whole genome shotgun (WGS) entry which is preliminary data.</text>
</comment>
<dbReference type="GO" id="GO:1990281">
    <property type="term" value="C:efflux pump complex"/>
    <property type="evidence" value="ECO:0007669"/>
    <property type="project" value="TreeGrafter"/>
</dbReference>
<dbReference type="EMBL" id="DSEC01000097">
    <property type="protein sequence ID" value="HER43094.1"/>
    <property type="molecule type" value="Genomic_DNA"/>
</dbReference>
<keyword evidence="5" id="KW-0812">Transmembrane</keyword>
<dbReference type="Pfam" id="PF02321">
    <property type="entry name" value="OEP"/>
    <property type="match status" value="2"/>
</dbReference>
<dbReference type="Gene3D" id="1.20.1600.10">
    <property type="entry name" value="Outer membrane efflux proteins (OEP)"/>
    <property type="match status" value="1"/>
</dbReference>
<reference evidence="8" key="1">
    <citation type="journal article" date="2020" name="mSystems">
        <title>Genome- and Community-Level Interaction Insights into Carbon Utilization and Element Cycling Functions of Hydrothermarchaeota in Hydrothermal Sediment.</title>
        <authorList>
            <person name="Zhou Z."/>
            <person name="Liu Y."/>
            <person name="Xu W."/>
            <person name="Pan J."/>
            <person name="Luo Z.H."/>
            <person name="Li M."/>
        </authorList>
    </citation>
    <scope>NUCLEOTIDE SEQUENCE [LARGE SCALE GENOMIC DNA]</scope>
    <source>
        <strain evidence="8">SpSt-1233</strain>
    </source>
</reference>
<dbReference type="AlphaFoldDB" id="A0A7V2ATR4"/>
<evidence type="ECO:0000256" key="5">
    <source>
        <dbReference type="ARBA" id="ARBA00022692"/>
    </source>
</evidence>
<dbReference type="PANTHER" id="PTHR30026">
    <property type="entry name" value="OUTER MEMBRANE PROTEIN TOLC"/>
    <property type="match status" value="1"/>
</dbReference>
<evidence type="ECO:0000256" key="7">
    <source>
        <dbReference type="ARBA" id="ARBA00023237"/>
    </source>
</evidence>
<dbReference type="SUPFAM" id="SSF56954">
    <property type="entry name" value="Outer membrane efflux proteins (OEP)"/>
    <property type="match status" value="1"/>
</dbReference>
<comment type="similarity">
    <text evidence="2">Belongs to the outer membrane factor (OMF) (TC 1.B.17) family.</text>
</comment>
<evidence type="ECO:0000313" key="8">
    <source>
        <dbReference type="EMBL" id="HER43094.1"/>
    </source>
</evidence>
<keyword evidence="7" id="KW-0998">Cell outer membrane</keyword>